<reference evidence="2 3" key="1">
    <citation type="submission" date="2017-06" db="EMBL/GenBank/DDBJ databases">
        <title>Genome sequencing of cyanobaciteial culture collection at National Institute for Environmental Studies (NIES).</title>
        <authorList>
            <person name="Hirose Y."/>
            <person name="Shimura Y."/>
            <person name="Fujisawa T."/>
            <person name="Nakamura Y."/>
            <person name="Kawachi M."/>
        </authorList>
    </citation>
    <scope>NUCLEOTIDE SEQUENCE [LARGE SCALE GENOMIC DNA]</scope>
    <source>
        <strain evidence="2 3">NIES-267</strain>
        <plasmid evidence="3">Plasmid2 dna</plasmid>
    </source>
</reference>
<gene>
    <name evidence="2" type="ORF">NIES267_73360</name>
</gene>
<keyword evidence="3" id="KW-1185">Reference proteome</keyword>
<keyword evidence="2" id="KW-0614">Plasmid</keyword>
<organism evidence="2 3">
    <name type="scientific">Calothrix parasitica NIES-267</name>
    <dbReference type="NCBI Taxonomy" id="1973488"/>
    <lineage>
        <taxon>Bacteria</taxon>
        <taxon>Bacillati</taxon>
        <taxon>Cyanobacteriota</taxon>
        <taxon>Cyanophyceae</taxon>
        <taxon>Nostocales</taxon>
        <taxon>Calotrichaceae</taxon>
        <taxon>Calothrix</taxon>
    </lineage>
</organism>
<dbReference type="AlphaFoldDB" id="A0A1Z4M2W1"/>
<dbReference type="EMBL" id="AP018229">
    <property type="protein sequence ID" value="BAY87812.1"/>
    <property type="molecule type" value="Genomic_DNA"/>
</dbReference>
<dbReference type="Proteomes" id="UP000218418">
    <property type="component" value="Plasmid plasmid2"/>
</dbReference>
<proteinExistence type="predicted"/>
<evidence type="ECO:0000313" key="3">
    <source>
        <dbReference type="Proteomes" id="UP000218418"/>
    </source>
</evidence>
<accession>A0A1Z4M2W1</accession>
<sequence length="165" mass="18986">MTDFLTYKFQTKIRKDSTTATLATFLKQKDGELSEREMVQWAIQAFWLPLAMKESGSYTQEEINRYGLAAIQRLQHQITYLCLVLNLELPSFSVLSASNVTEFDTPLPREKYLKSQAVKKTTTSAREPSEEVYASEEDEMCEEDSLDYSRKIALSTDTNPFENLE</sequence>
<name>A0A1Z4M2W1_9CYAN</name>
<feature type="region of interest" description="Disordered" evidence="1">
    <location>
        <begin position="119"/>
        <end position="140"/>
    </location>
</feature>
<geneLocation type="plasmid" evidence="3">
    <name>Plasmid2 dna</name>
</geneLocation>
<evidence type="ECO:0000256" key="1">
    <source>
        <dbReference type="SAM" id="MobiDB-lite"/>
    </source>
</evidence>
<dbReference type="OrthoDB" id="486106at2"/>
<evidence type="ECO:0000313" key="2">
    <source>
        <dbReference type="EMBL" id="BAY87812.1"/>
    </source>
</evidence>
<protein>
    <submittedName>
        <fullName evidence="2">Uncharacterized protein</fullName>
    </submittedName>
</protein>